<dbReference type="SMART" id="SM00799">
    <property type="entry name" value="DENN"/>
    <property type="match status" value="1"/>
</dbReference>
<dbReference type="EMBL" id="NIVC01000507">
    <property type="protein sequence ID" value="PAA81901.1"/>
    <property type="molecule type" value="Genomic_DNA"/>
</dbReference>
<dbReference type="AlphaFoldDB" id="A0A267G7B0"/>
<dbReference type="OrthoDB" id="10266080at2759"/>
<sequence>MMTNSFNSGRCVTGGFVADRQRRLSQQLLADTSSPSMQLPPPPKPEKSDRVKAFAESLLQPKPTRASVRQLQGARRVAQLTQAFDARLTSNTETGGGLGANRWRSEENLRPTPVGAHQLLRRSNAVKQSRASVINEEAGAEDDHSVGDDVKDDTDDSVKLRPTPPPMVTLCGVAGSGSGSGGGGSSVQQRIRAFESRSQLVSGEALLPLSPRHHQHAATLTMTTASPAPAVAAAPPTASPVAATPVADETSIYEDLRPLRHRQLPHTPLPPPSSSQTLRHRPGTAAEAENVYDIAGGGGFGMRRTASVEDIISAPFSSPVVGDAGAAAASSSAESEYATVTIRPDRSASASSSGTSAPLASGAAAAAATARTQEVWRSLVLDRVAESFSAFRKLSAVGIVGGGGGGGLSSRHRLADAAIASSADAGFGGFGGGSDDDDGSRSNVSEEVADRIKRAELIRQRNEAMLQDGLTAKRMRHDQLFAGCCLIRLNLAAGEAAVPATSFCHPSSFASRDFSYALPSFCFPDSASLLSRAGQREQLRSYLQDCEKFSFVITKERGERYYGYCMRKLVPQAAAETGRVKAPILEALCIVAVVESEQLYYQILFEAFRKRLNARSPDQGLLEVEQFMVSVYNRPLPNAGSWFDLTTTDSSRGGLVVSCRFHRPASGRLQHVSYSELLTFPGVQNSLLLFGAVLHERKIVLSSANPRRLSQCTQALAALLYPLRWQHTLVPIVPAAMLRIVCSPTPYIVGVLAAHLPTVLQDDLDDDVLIVNLDEGRALRQKGDEKKLLSKKLQRALFRSLDGNRQLESRTATAGRTAGCGQLRVSELLIVETFLRFFVVAIGHYAEHVFAETGGGSRRFDRDSFCSAPRSKGLRALLKVLTATGNFHVFISDVLDGSAYEANKLTVSTVLKDFDSAVVTFRDEIDRHGGGGGGGGGGGSGGFLSKMKKLFTGSGASGSRADNVGRSTGTLSSSYPTKASALSLVGAGGADSKPALPPRW</sequence>
<dbReference type="PANTHER" id="PTHR15288">
    <property type="entry name" value="DENN DOMAIN-CONTAINING PROTEIN 2"/>
    <property type="match status" value="1"/>
</dbReference>
<evidence type="ECO:0000259" key="2">
    <source>
        <dbReference type="PROSITE" id="PS50211"/>
    </source>
</evidence>
<dbReference type="FunFam" id="3.40.50.11500:FF:000004">
    <property type="entry name" value="DENN domain-containing protein 2C isoform X1"/>
    <property type="match status" value="1"/>
</dbReference>
<evidence type="ECO:0000313" key="4">
    <source>
        <dbReference type="Proteomes" id="UP000215902"/>
    </source>
</evidence>
<keyword evidence="4" id="KW-1185">Reference proteome</keyword>
<dbReference type="InterPro" id="IPR051942">
    <property type="entry name" value="DENN_domain_containing_2"/>
</dbReference>
<name>A0A267G7B0_9PLAT</name>
<feature type="region of interest" description="Disordered" evidence="1">
    <location>
        <begin position="953"/>
        <end position="975"/>
    </location>
</feature>
<proteinExistence type="predicted"/>
<gene>
    <name evidence="3" type="ORF">BOX15_Mlig024013g1</name>
</gene>
<organism evidence="3 4">
    <name type="scientific">Macrostomum lignano</name>
    <dbReference type="NCBI Taxonomy" id="282301"/>
    <lineage>
        <taxon>Eukaryota</taxon>
        <taxon>Metazoa</taxon>
        <taxon>Spiralia</taxon>
        <taxon>Lophotrochozoa</taxon>
        <taxon>Platyhelminthes</taxon>
        <taxon>Rhabditophora</taxon>
        <taxon>Macrostomorpha</taxon>
        <taxon>Macrostomida</taxon>
        <taxon>Macrostomidae</taxon>
        <taxon>Macrostomum</taxon>
    </lineage>
</organism>
<dbReference type="Pfam" id="PF02141">
    <property type="entry name" value="DENN"/>
    <property type="match status" value="1"/>
</dbReference>
<feature type="region of interest" description="Disordered" evidence="1">
    <location>
        <begin position="88"/>
        <end position="107"/>
    </location>
</feature>
<dbReference type="SMART" id="SM00801">
    <property type="entry name" value="dDENN"/>
    <property type="match status" value="1"/>
</dbReference>
<protein>
    <recommendedName>
        <fullName evidence="2">UDENN domain-containing protein</fullName>
    </recommendedName>
</protein>
<dbReference type="Gene3D" id="3.40.50.11500">
    <property type="match status" value="1"/>
</dbReference>
<feature type="compositionally biased region" description="Polar residues" evidence="1">
    <location>
        <begin position="965"/>
        <end position="975"/>
    </location>
</feature>
<dbReference type="InterPro" id="IPR001194">
    <property type="entry name" value="cDENN_dom"/>
</dbReference>
<dbReference type="SMART" id="SM00800">
    <property type="entry name" value="uDENN"/>
    <property type="match status" value="1"/>
</dbReference>
<evidence type="ECO:0000313" key="3">
    <source>
        <dbReference type="EMBL" id="PAA81901.1"/>
    </source>
</evidence>
<comment type="caution">
    <text evidence="3">The sequence shown here is derived from an EMBL/GenBank/DDBJ whole genome shotgun (WGS) entry which is preliminary data.</text>
</comment>
<evidence type="ECO:0000256" key="1">
    <source>
        <dbReference type="SAM" id="MobiDB-lite"/>
    </source>
</evidence>
<dbReference type="InterPro" id="IPR005113">
    <property type="entry name" value="uDENN_dom"/>
</dbReference>
<dbReference type="Gene3D" id="3.30.450.200">
    <property type="match status" value="1"/>
</dbReference>
<dbReference type="InterPro" id="IPR043153">
    <property type="entry name" value="DENN_C"/>
</dbReference>
<reference evidence="3 4" key="1">
    <citation type="submission" date="2017-06" db="EMBL/GenBank/DDBJ databases">
        <title>A platform for efficient transgenesis in Macrostomum lignano, a flatworm model organism for stem cell research.</title>
        <authorList>
            <person name="Berezikov E."/>
        </authorList>
    </citation>
    <scope>NUCLEOTIDE SEQUENCE [LARGE SCALE GENOMIC DNA]</scope>
    <source>
        <strain evidence="3">DV1</strain>
        <tissue evidence="3">Whole organism</tissue>
    </source>
</reference>
<accession>A0A267G7B0</accession>
<dbReference type="PROSITE" id="PS50211">
    <property type="entry name" value="DENN"/>
    <property type="match status" value="1"/>
</dbReference>
<feature type="region of interest" description="Disordered" evidence="1">
    <location>
        <begin position="135"/>
        <end position="166"/>
    </location>
</feature>
<dbReference type="Proteomes" id="UP000215902">
    <property type="component" value="Unassembled WGS sequence"/>
</dbReference>
<dbReference type="InterPro" id="IPR037516">
    <property type="entry name" value="Tripartite_DENN"/>
</dbReference>
<feature type="domain" description="UDENN" evidence="2">
    <location>
        <begin position="482"/>
        <end position="902"/>
    </location>
</feature>
<dbReference type="Pfam" id="PF03456">
    <property type="entry name" value="uDENN"/>
    <property type="match status" value="1"/>
</dbReference>
<dbReference type="InterPro" id="IPR005112">
    <property type="entry name" value="dDENN_dom"/>
</dbReference>
<dbReference type="STRING" id="282301.A0A267G7B0"/>
<dbReference type="PANTHER" id="PTHR15288:SF0">
    <property type="entry name" value="UDENN DOMAIN-CONTAINING PROTEIN"/>
    <property type="match status" value="1"/>
</dbReference>
<feature type="region of interest" description="Disordered" evidence="1">
    <location>
        <begin position="262"/>
        <end position="284"/>
    </location>
</feature>